<evidence type="ECO:0000256" key="3">
    <source>
        <dbReference type="ARBA" id="ARBA00022538"/>
    </source>
</evidence>
<dbReference type="InterPro" id="IPR005821">
    <property type="entry name" value="Ion_trans_dom"/>
</dbReference>
<evidence type="ECO:0000313" key="14">
    <source>
        <dbReference type="EMBL" id="KKL68600.1"/>
    </source>
</evidence>
<dbReference type="PRINTS" id="PR00169">
    <property type="entry name" value="KCHANNEL"/>
</dbReference>
<dbReference type="Pfam" id="PF00520">
    <property type="entry name" value="Ion_trans"/>
    <property type="match status" value="1"/>
</dbReference>
<evidence type="ECO:0000256" key="9">
    <source>
        <dbReference type="ARBA" id="ARBA00023065"/>
    </source>
</evidence>
<dbReference type="PANTHER" id="PTHR11537">
    <property type="entry name" value="VOLTAGE-GATED POTASSIUM CHANNEL"/>
    <property type="match status" value="1"/>
</dbReference>
<dbReference type="SUPFAM" id="SSF81324">
    <property type="entry name" value="Voltage-gated potassium channels"/>
    <property type="match status" value="1"/>
</dbReference>
<feature type="transmembrane region" description="Helical" evidence="12">
    <location>
        <begin position="101"/>
        <end position="123"/>
    </location>
</feature>
<keyword evidence="3" id="KW-0633">Potassium transport</keyword>
<evidence type="ECO:0000256" key="10">
    <source>
        <dbReference type="ARBA" id="ARBA00023136"/>
    </source>
</evidence>
<dbReference type="GO" id="GO:0005249">
    <property type="term" value="F:voltage-gated potassium channel activity"/>
    <property type="evidence" value="ECO:0007669"/>
    <property type="project" value="InterPro"/>
</dbReference>
<evidence type="ECO:0000256" key="5">
    <source>
        <dbReference type="ARBA" id="ARBA00022826"/>
    </source>
</evidence>
<comment type="subcellular location">
    <subcellularLocation>
        <location evidence="1">Membrane</location>
        <topology evidence="1">Multi-pass membrane protein</topology>
    </subcellularLocation>
</comment>
<dbReference type="GO" id="GO:0001508">
    <property type="term" value="P:action potential"/>
    <property type="evidence" value="ECO:0007669"/>
    <property type="project" value="TreeGrafter"/>
</dbReference>
<evidence type="ECO:0000256" key="8">
    <source>
        <dbReference type="ARBA" id="ARBA00022989"/>
    </source>
</evidence>
<dbReference type="EMBL" id="LAZR01026478">
    <property type="protein sequence ID" value="KKL68600.1"/>
    <property type="molecule type" value="Genomic_DNA"/>
</dbReference>
<dbReference type="Gene3D" id="1.10.287.70">
    <property type="match status" value="1"/>
</dbReference>
<dbReference type="InterPro" id="IPR027359">
    <property type="entry name" value="Volt_channel_dom_sf"/>
</dbReference>
<keyword evidence="7" id="KW-0630">Potassium</keyword>
<evidence type="ECO:0000259" key="13">
    <source>
        <dbReference type="Pfam" id="PF00520"/>
    </source>
</evidence>
<accession>A0A0F9GGN3</accession>
<feature type="transmembrane region" description="Helical" evidence="12">
    <location>
        <begin position="27"/>
        <end position="48"/>
    </location>
</feature>
<evidence type="ECO:0000256" key="2">
    <source>
        <dbReference type="ARBA" id="ARBA00022448"/>
    </source>
</evidence>
<dbReference type="GO" id="GO:0008076">
    <property type="term" value="C:voltage-gated potassium channel complex"/>
    <property type="evidence" value="ECO:0007669"/>
    <property type="project" value="InterPro"/>
</dbReference>
<dbReference type="InterPro" id="IPR028325">
    <property type="entry name" value="VG_K_chnl"/>
</dbReference>
<evidence type="ECO:0000256" key="6">
    <source>
        <dbReference type="ARBA" id="ARBA00022882"/>
    </source>
</evidence>
<keyword evidence="8 12" id="KW-1133">Transmembrane helix</keyword>
<organism evidence="14">
    <name type="scientific">marine sediment metagenome</name>
    <dbReference type="NCBI Taxonomy" id="412755"/>
    <lineage>
        <taxon>unclassified sequences</taxon>
        <taxon>metagenomes</taxon>
        <taxon>ecological metagenomes</taxon>
    </lineage>
</organism>
<keyword evidence="11" id="KW-0407">Ion channel</keyword>
<dbReference type="AlphaFoldDB" id="A0A0F9GGN3"/>
<gene>
    <name evidence="14" type="ORF">LCGC14_2123360</name>
</gene>
<keyword evidence="5" id="KW-0631">Potassium channel</keyword>
<feature type="transmembrane region" description="Helical" evidence="12">
    <location>
        <begin position="60"/>
        <end position="80"/>
    </location>
</feature>
<protein>
    <recommendedName>
        <fullName evidence="13">Ion transport domain-containing protein</fullName>
    </recommendedName>
</protein>
<keyword evidence="2" id="KW-0813">Transport</keyword>
<reference evidence="14" key="1">
    <citation type="journal article" date="2015" name="Nature">
        <title>Complex archaea that bridge the gap between prokaryotes and eukaryotes.</title>
        <authorList>
            <person name="Spang A."/>
            <person name="Saw J.H."/>
            <person name="Jorgensen S.L."/>
            <person name="Zaremba-Niedzwiedzka K."/>
            <person name="Martijn J."/>
            <person name="Lind A.E."/>
            <person name="van Eijk R."/>
            <person name="Schleper C."/>
            <person name="Guy L."/>
            <person name="Ettema T.J."/>
        </authorList>
    </citation>
    <scope>NUCLEOTIDE SEQUENCE</scope>
</reference>
<feature type="transmembrane region" description="Helical" evidence="12">
    <location>
        <begin position="223"/>
        <end position="245"/>
    </location>
</feature>
<keyword evidence="6" id="KW-0851">Voltage-gated channel</keyword>
<name>A0A0F9GGN3_9ZZZZ</name>
<evidence type="ECO:0000256" key="11">
    <source>
        <dbReference type="ARBA" id="ARBA00023303"/>
    </source>
</evidence>
<sequence length="317" mass="35877">MNEPHTLRQKMACLFEGTGQYHRAGHILDIALISLIMINVVAIVIESIPSVAEQYYNEFLVLEIVSVAIFAIEYLARLWACVDKTQYAAMEGSHTKRRLSYFFSPLAIVDLIAILPSLMMFLFPLDLRFLRVLRLLRVFKLTRYSRAMQLLLKAFNDEGSSLMAAFFIMAVVLILASCGIYLIEHDIQPDKFGSIPAAMWWAMATLTTVGYGDVVPITPLGKFFGGVITLLSMGMVAIPTGLLASSFSEQIRKRRQFFEDAVHEQIQDGTLNDTQQEHLEELRYKLGLSKLEANKAIKTQLNEHNSHLFCRHCGKRP</sequence>
<feature type="domain" description="Ion transport" evidence="13">
    <location>
        <begin position="27"/>
        <end position="253"/>
    </location>
</feature>
<keyword evidence="10 12" id="KW-0472">Membrane</keyword>
<feature type="transmembrane region" description="Helical" evidence="12">
    <location>
        <begin position="195"/>
        <end position="211"/>
    </location>
</feature>
<evidence type="ECO:0000256" key="1">
    <source>
        <dbReference type="ARBA" id="ARBA00004141"/>
    </source>
</evidence>
<evidence type="ECO:0000256" key="4">
    <source>
        <dbReference type="ARBA" id="ARBA00022692"/>
    </source>
</evidence>
<evidence type="ECO:0000256" key="7">
    <source>
        <dbReference type="ARBA" id="ARBA00022958"/>
    </source>
</evidence>
<keyword evidence="9" id="KW-0406">Ion transport</keyword>
<keyword evidence="4 12" id="KW-0812">Transmembrane</keyword>
<evidence type="ECO:0000256" key="12">
    <source>
        <dbReference type="SAM" id="Phobius"/>
    </source>
</evidence>
<feature type="transmembrane region" description="Helical" evidence="12">
    <location>
        <begin position="162"/>
        <end position="183"/>
    </location>
</feature>
<proteinExistence type="predicted"/>
<comment type="caution">
    <text evidence="14">The sequence shown here is derived from an EMBL/GenBank/DDBJ whole genome shotgun (WGS) entry which is preliminary data.</text>
</comment>
<dbReference type="Gene3D" id="1.20.120.350">
    <property type="entry name" value="Voltage-gated potassium channels. Chain C"/>
    <property type="match status" value="1"/>
</dbReference>
<dbReference type="PANTHER" id="PTHR11537:SF254">
    <property type="entry name" value="POTASSIUM VOLTAGE-GATED CHANNEL PROTEIN SHAB"/>
    <property type="match status" value="1"/>
</dbReference>